<dbReference type="InterPro" id="IPR026870">
    <property type="entry name" value="Zinc_ribbon_dom"/>
</dbReference>
<organism evidence="4 5">
    <name type="scientific">Sphingomonas mucosissima</name>
    <dbReference type="NCBI Taxonomy" id="370959"/>
    <lineage>
        <taxon>Bacteria</taxon>
        <taxon>Pseudomonadati</taxon>
        <taxon>Pseudomonadota</taxon>
        <taxon>Alphaproteobacteria</taxon>
        <taxon>Sphingomonadales</taxon>
        <taxon>Sphingomonadaceae</taxon>
        <taxon>Sphingomonas</taxon>
    </lineage>
</organism>
<dbReference type="Proteomes" id="UP000197783">
    <property type="component" value="Unassembled WGS sequence"/>
</dbReference>
<keyword evidence="5" id="KW-1185">Reference proteome</keyword>
<gene>
    <name evidence="4" type="ORF">SPMU_12170</name>
</gene>
<keyword evidence="2" id="KW-0812">Transmembrane</keyword>
<comment type="caution">
    <text evidence="4">The sequence shown here is derived from an EMBL/GenBank/DDBJ whole genome shotgun (WGS) entry which is preliminary data.</text>
</comment>
<feature type="transmembrane region" description="Helical" evidence="2">
    <location>
        <begin position="60"/>
        <end position="78"/>
    </location>
</feature>
<accession>A0A245ZT04</accession>
<keyword evidence="2" id="KW-0472">Membrane</keyword>
<feature type="compositionally biased region" description="Polar residues" evidence="1">
    <location>
        <begin position="90"/>
        <end position="107"/>
    </location>
</feature>
<reference evidence="4 5" key="1">
    <citation type="submission" date="2017-03" db="EMBL/GenBank/DDBJ databases">
        <title>Genome sequence of Sphingomonas mucosissima DSM 17494.</title>
        <authorList>
            <person name="Poehlein A."/>
            <person name="Wuebbeler J.H."/>
            <person name="Steinbuechel A."/>
            <person name="Daniel R."/>
        </authorList>
    </citation>
    <scope>NUCLEOTIDE SEQUENCE [LARGE SCALE GENOMIC DNA]</scope>
    <source>
        <strain evidence="4 5">DSM 17494</strain>
    </source>
</reference>
<protein>
    <recommendedName>
        <fullName evidence="3">Zinc-ribbon domain-containing protein</fullName>
    </recommendedName>
</protein>
<feature type="region of interest" description="Disordered" evidence="1">
    <location>
        <begin position="83"/>
        <end position="117"/>
    </location>
</feature>
<dbReference type="OrthoDB" id="7570197at2"/>
<dbReference type="EMBL" id="NBBJ01000001">
    <property type="protein sequence ID" value="OWK32875.1"/>
    <property type="molecule type" value="Genomic_DNA"/>
</dbReference>
<dbReference type="AlphaFoldDB" id="A0A245ZT04"/>
<keyword evidence="2" id="KW-1133">Transmembrane helix</keyword>
<proteinExistence type="predicted"/>
<dbReference type="Pfam" id="PF13240">
    <property type="entry name" value="Zn_Ribbon_1"/>
    <property type="match status" value="1"/>
</dbReference>
<evidence type="ECO:0000313" key="5">
    <source>
        <dbReference type="Proteomes" id="UP000197783"/>
    </source>
</evidence>
<feature type="domain" description="Zinc-ribbon" evidence="3">
    <location>
        <begin position="3"/>
        <end position="23"/>
    </location>
</feature>
<feature type="compositionally biased region" description="Low complexity" evidence="1">
    <location>
        <begin position="108"/>
        <end position="117"/>
    </location>
</feature>
<evidence type="ECO:0000256" key="2">
    <source>
        <dbReference type="SAM" id="Phobius"/>
    </source>
</evidence>
<name>A0A245ZT04_9SPHN</name>
<evidence type="ECO:0000259" key="3">
    <source>
        <dbReference type="Pfam" id="PF13240"/>
    </source>
</evidence>
<sequence>MAFCTACGTQLPNNARFCPSCGAAAGDATAAARAADPAPGNAERPAGFAEPGRGGGAARWILPIVIVIAAVVIGLMLFRGKADQPAGGTPSESGQVAGQAGQSTEENAPSAGSSAGASSGTIMSAAALDGAFSRDPAAASATYPGPVRVSGVIASMVQPGPTPALSLEGRTRFNYMVVNFPAGYRERLAPLAKGQFIQLSCSRVRGLAGTTILDGCQLD</sequence>
<evidence type="ECO:0000313" key="4">
    <source>
        <dbReference type="EMBL" id="OWK32875.1"/>
    </source>
</evidence>
<dbReference type="RefSeq" id="WP_088332773.1">
    <property type="nucleotide sequence ID" value="NZ_NBBJ01000001.1"/>
</dbReference>
<evidence type="ECO:0000256" key="1">
    <source>
        <dbReference type="SAM" id="MobiDB-lite"/>
    </source>
</evidence>